<organism evidence="1 2">
    <name type="scientific">Cladophialophora yegresii CBS 114405</name>
    <dbReference type="NCBI Taxonomy" id="1182544"/>
    <lineage>
        <taxon>Eukaryota</taxon>
        <taxon>Fungi</taxon>
        <taxon>Dikarya</taxon>
        <taxon>Ascomycota</taxon>
        <taxon>Pezizomycotina</taxon>
        <taxon>Eurotiomycetes</taxon>
        <taxon>Chaetothyriomycetidae</taxon>
        <taxon>Chaetothyriales</taxon>
        <taxon>Herpotrichiellaceae</taxon>
        <taxon>Cladophialophora</taxon>
    </lineage>
</organism>
<feature type="non-terminal residue" evidence="1">
    <location>
        <position position="1"/>
    </location>
</feature>
<dbReference type="EMBL" id="AMGW01000006">
    <property type="protein sequence ID" value="EXJ55427.1"/>
    <property type="molecule type" value="Genomic_DNA"/>
</dbReference>
<dbReference type="VEuPathDB" id="FungiDB:A1O7_08354"/>
<comment type="caution">
    <text evidence="1">The sequence shown here is derived from an EMBL/GenBank/DDBJ whole genome shotgun (WGS) entry which is preliminary data.</text>
</comment>
<accession>W9VIE2</accession>
<dbReference type="OrthoDB" id="4177236at2759"/>
<name>W9VIE2_9EURO</name>
<evidence type="ECO:0000313" key="2">
    <source>
        <dbReference type="Proteomes" id="UP000019473"/>
    </source>
</evidence>
<gene>
    <name evidence="1" type="ORF">A1O7_08354</name>
</gene>
<proteinExistence type="predicted"/>
<dbReference type="AlphaFoldDB" id="W9VIE2"/>
<dbReference type="Proteomes" id="UP000019473">
    <property type="component" value="Unassembled WGS sequence"/>
</dbReference>
<dbReference type="RefSeq" id="XP_007760537.1">
    <property type="nucleotide sequence ID" value="XM_007762347.1"/>
</dbReference>
<sequence>HRRMIHITSHQINFQLPFLLRRRFDQPALHSTSAPHRQPRLLVGAHLVVEYGSGTKIRQGNNLDFLHQHQHLSFVAVLRLWAMYDEGECVFIVIEHFKGEYSPRHLALVASLPQ</sequence>
<feature type="non-terminal residue" evidence="1">
    <location>
        <position position="114"/>
    </location>
</feature>
<keyword evidence="2" id="KW-1185">Reference proteome</keyword>
<protein>
    <submittedName>
        <fullName evidence="1">Uncharacterized protein</fullName>
    </submittedName>
</protein>
<evidence type="ECO:0000313" key="1">
    <source>
        <dbReference type="EMBL" id="EXJ55427.1"/>
    </source>
</evidence>
<dbReference type="GeneID" id="19182922"/>
<reference evidence="1 2" key="1">
    <citation type="submission" date="2013-03" db="EMBL/GenBank/DDBJ databases">
        <title>The Genome Sequence of Cladophialophora yegresii CBS 114405.</title>
        <authorList>
            <consortium name="The Broad Institute Genomics Platform"/>
            <person name="Cuomo C."/>
            <person name="de Hoog S."/>
            <person name="Gorbushina A."/>
            <person name="Walker B."/>
            <person name="Young S.K."/>
            <person name="Zeng Q."/>
            <person name="Gargeya S."/>
            <person name="Fitzgerald M."/>
            <person name="Haas B."/>
            <person name="Abouelleil A."/>
            <person name="Allen A.W."/>
            <person name="Alvarado L."/>
            <person name="Arachchi H.M."/>
            <person name="Berlin A.M."/>
            <person name="Chapman S.B."/>
            <person name="Gainer-Dewar J."/>
            <person name="Goldberg J."/>
            <person name="Griggs A."/>
            <person name="Gujja S."/>
            <person name="Hansen M."/>
            <person name="Howarth C."/>
            <person name="Imamovic A."/>
            <person name="Ireland A."/>
            <person name="Larimer J."/>
            <person name="McCowan C."/>
            <person name="Murphy C."/>
            <person name="Pearson M."/>
            <person name="Poon T.W."/>
            <person name="Priest M."/>
            <person name="Roberts A."/>
            <person name="Saif S."/>
            <person name="Shea T."/>
            <person name="Sisk P."/>
            <person name="Sykes S."/>
            <person name="Wortman J."/>
            <person name="Nusbaum C."/>
            <person name="Birren B."/>
        </authorList>
    </citation>
    <scope>NUCLEOTIDE SEQUENCE [LARGE SCALE GENOMIC DNA]</scope>
    <source>
        <strain evidence="1 2">CBS 114405</strain>
    </source>
</reference>
<dbReference type="HOGENOM" id="CLU_2126882_0_0_1"/>